<organism evidence="2 3">
    <name type="scientific">Trichoderma harzianum CBS 226.95</name>
    <dbReference type="NCBI Taxonomy" id="983964"/>
    <lineage>
        <taxon>Eukaryota</taxon>
        <taxon>Fungi</taxon>
        <taxon>Dikarya</taxon>
        <taxon>Ascomycota</taxon>
        <taxon>Pezizomycotina</taxon>
        <taxon>Sordariomycetes</taxon>
        <taxon>Hypocreomycetidae</taxon>
        <taxon>Hypocreales</taxon>
        <taxon>Hypocreaceae</taxon>
        <taxon>Trichoderma</taxon>
    </lineage>
</organism>
<dbReference type="AlphaFoldDB" id="A0A2T3ZS97"/>
<name>A0A2T3ZS97_TRIHA</name>
<accession>A0A2T3ZS97</accession>
<evidence type="ECO:0000313" key="3">
    <source>
        <dbReference type="Proteomes" id="UP000241690"/>
    </source>
</evidence>
<dbReference type="RefSeq" id="XP_024767374.1">
    <property type="nucleotide sequence ID" value="XM_024911343.1"/>
</dbReference>
<feature type="region of interest" description="Disordered" evidence="1">
    <location>
        <begin position="214"/>
        <end position="270"/>
    </location>
</feature>
<keyword evidence="3" id="KW-1185">Reference proteome</keyword>
<sequence>MPNLAPTSVLTPRPTMVRETLMEVFRGDVMTKLQPLLDRLKSENWNGIIQKDIMEVLTDKTVRVLPSLAKQTVRLWATRSQNAMLLSWLEQARDDVDVFQWTERFVEPAPSAWTIPQSAHSVFHDLDATITRVPQLEIRGLLQANMNTLRDIFDQQEKSHKDEMLHRVDSLQVGIAKLHGEMAASKQMYGQAVTESAATDGDTTMADRDVVVIETDDDTAEDSELERKKKKRKGEKKGQKKETQNGEVKSKKEKMKSKRKKRFHQEMELD</sequence>
<protein>
    <submittedName>
        <fullName evidence="2">Uncharacterized protein</fullName>
    </submittedName>
</protein>
<feature type="compositionally biased region" description="Acidic residues" evidence="1">
    <location>
        <begin position="214"/>
        <end position="224"/>
    </location>
</feature>
<dbReference type="GeneID" id="36619902"/>
<evidence type="ECO:0000313" key="2">
    <source>
        <dbReference type="EMBL" id="PTB47697.1"/>
    </source>
</evidence>
<feature type="compositionally biased region" description="Basic residues" evidence="1">
    <location>
        <begin position="251"/>
        <end position="263"/>
    </location>
</feature>
<evidence type="ECO:0000256" key="1">
    <source>
        <dbReference type="SAM" id="MobiDB-lite"/>
    </source>
</evidence>
<feature type="compositionally biased region" description="Basic and acidic residues" evidence="1">
    <location>
        <begin position="236"/>
        <end position="250"/>
    </location>
</feature>
<dbReference type="EMBL" id="KZ679710">
    <property type="protein sequence ID" value="PTB47697.1"/>
    <property type="molecule type" value="Genomic_DNA"/>
</dbReference>
<proteinExistence type="predicted"/>
<gene>
    <name evidence="2" type="ORF">M431DRAFT_101737</name>
</gene>
<reference evidence="2 3" key="1">
    <citation type="submission" date="2016-07" db="EMBL/GenBank/DDBJ databases">
        <title>Multiple horizontal gene transfer events from other fungi enriched the ability of initially mycotrophic Trichoderma (Ascomycota) to feed on dead plant biomass.</title>
        <authorList>
            <consortium name="DOE Joint Genome Institute"/>
            <person name="Aerts A."/>
            <person name="Atanasova L."/>
            <person name="Chenthamara K."/>
            <person name="Zhang J."/>
            <person name="Grujic M."/>
            <person name="Henrissat B."/>
            <person name="Kuo A."/>
            <person name="Salamov A."/>
            <person name="Lipzen A."/>
            <person name="Labutti K."/>
            <person name="Barry K."/>
            <person name="Miao Y."/>
            <person name="Rahimi M.J."/>
            <person name="Shen Q."/>
            <person name="Grigoriev I.V."/>
            <person name="Kubicek C.P."/>
            <person name="Druzhinina I.S."/>
        </authorList>
    </citation>
    <scope>NUCLEOTIDE SEQUENCE [LARGE SCALE GENOMIC DNA]</scope>
    <source>
        <strain evidence="2 3">CBS 226.95</strain>
    </source>
</reference>
<dbReference type="Proteomes" id="UP000241690">
    <property type="component" value="Unassembled WGS sequence"/>
</dbReference>